<proteinExistence type="predicted"/>
<keyword evidence="1" id="KW-1133">Transmembrane helix</keyword>
<organism evidence="2">
    <name type="scientific">marine metagenome</name>
    <dbReference type="NCBI Taxonomy" id="408172"/>
    <lineage>
        <taxon>unclassified sequences</taxon>
        <taxon>metagenomes</taxon>
        <taxon>ecological metagenomes</taxon>
    </lineage>
</organism>
<reference evidence="2" key="1">
    <citation type="submission" date="2018-05" db="EMBL/GenBank/DDBJ databases">
        <authorList>
            <person name="Lanie J.A."/>
            <person name="Ng W.-L."/>
            <person name="Kazmierczak K.M."/>
            <person name="Andrzejewski T.M."/>
            <person name="Davidsen T.M."/>
            <person name="Wayne K.J."/>
            <person name="Tettelin H."/>
            <person name="Glass J.I."/>
            <person name="Rusch D."/>
            <person name="Podicherti R."/>
            <person name="Tsui H.-C.T."/>
            <person name="Winkler M.E."/>
        </authorList>
    </citation>
    <scope>NUCLEOTIDE SEQUENCE</scope>
</reference>
<keyword evidence="1" id="KW-0472">Membrane</keyword>
<dbReference type="EMBL" id="UINC01012108">
    <property type="protein sequence ID" value="SVA53060.1"/>
    <property type="molecule type" value="Genomic_DNA"/>
</dbReference>
<protein>
    <submittedName>
        <fullName evidence="2">Uncharacterized protein</fullName>
    </submittedName>
</protein>
<accession>A0A381WKL8</accession>
<keyword evidence="1" id="KW-0812">Transmembrane</keyword>
<feature type="transmembrane region" description="Helical" evidence="1">
    <location>
        <begin position="57"/>
        <end position="78"/>
    </location>
</feature>
<evidence type="ECO:0000256" key="1">
    <source>
        <dbReference type="SAM" id="Phobius"/>
    </source>
</evidence>
<evidence type="ECO:0000313" key="2">
    <source>
        <dbReference type="EMBL" id="SVA53060.1"/>
    </source>
</evidence>
<feature type="transmembrane region" description="Helical" evidence="1">
    <location>
        <begin position="25"/>
        <end position="45"/>
    </location>
</feature>
<feature type="non-terminal residue" evidence="2">
    <location>
        <position position="149"/>
    </location>
</feature>
<name>A0A381WKL8_9ZZZZ</name>
<feature type="transmembrane region" description="Helical" evidence="1">
    <location>
        <begin position="98"/>
        <end position="131"/>
    </location>
</feature>
<dbReference type="AlphaFoldDB" id="A0A381WKL8"/>
<sequence length="149" mass="16163">MLSLISALLLINVLLLTPRWLLGGHHLSLWIALEACLIVGLCALLPSSRWHTGVARTSAVVVVILSAVGFWDAVIQLSQARPLNLYLDLVLLQSVHHLLTGIIGVGAATGIMVGGCLAVLCTVWGVARLLYPRNPKRWMIRVLGWTMVT</sequence>
<gene>
    <name evidence="2" type="ORF">METZ01_LOCUS105914</name>
</gene>